<proteinExistence type="predicted"/>
<feature type="non-terminal residue" evidence="1">
    <location>
        <position position="201"/>
    </location>
</feature>
<dbReference type="EMBL" id="CAJVPJ010004493">
    <property type="protein sequence ID" value="CAG8652625.1"/>
    <property type="molecule type" value="Genomic_DNA"/>
</dbReference>
<dbReference type="OrthoDB" id="2447056at2759"/>
<protein>
    <submittedName>
        <fullName evidence="1">818_t:CDS:1</fullName>
    </submittedName>
</protein>
<reference evidence="1" key="1">
    <citation type="submission" date="2021-06" db="EMBL/GenBank/DDBJ databases">
        <authorList>
            <person name="Kallberg Y."/>
            <person name="Tangrot J."/>
            <person name="Rosling A."/>
        </authorList>
    </citation>
    <scope>NUCLEOTIDE SEQUENCE</scope>
    <source>
        <strain evidence="1">IA702</strain>
    </source>
</reference>
<accession>A0A9N9H7C5</accession>
<evidence type="ECO:0000313" key="1">
    <source>
        <dbReference type="EMBL" id="CAG8652625.1"/>
    </source>
</evidence>
<gene>
    <name evidence="1" type="ORF">POCULU_LOCUS10032</name>
</gene>
<dbReference type="AlphaFoldDB" id="A0A9N9H7C5"/>
<feature type="non-terminal residue" evidence="1">
    <location>
        <position position="1"/>
    </location>
</feature>
<dbReference type="Proteomes" id="UP000789572">
    <property type="component" value="Unassembled WGS sequence"/>
</dbReference>
<name>A0A9N9H7C5_9GLOM</name>
<comment type="caution">
    <text evidence="1">The sequence shown here is derived from an EMBL/GenBank/DDBJ whole genome shotgun (WGS) entry which is preliminary data.</text>
</comment>
<sequence>DSIMNWAKEFVEIFSEFSRSGLQLPKLHAWCYHMIPAIQEYGSINSMTTKTYETLHKNYVKRPYRISNKKDYMKQILRMVIRQKLTEKEAQKKYRQAKGFGKPMWTLSLDKLDDFLKNNKNNMDLLQIEGFQNLLTGLDEFFEEEPILSLNDFNRMQVFSSALLESTDIIRTIASFHGSPIFSNVVISSYKNNEEINWYGL</sequence>
<organism evidence="1 2">
    <name type="scientific">Paraglomus occultum</name>
    <dbReference type="NCBI Taxonomy" id="144539"/>
    <lineage>
        <taxon>Eukaryota</taxon>
        <taxon>Fungi</taxon>
        <taxon>Fungi incertae sedis</taxon>
        <taxon>Mucoromycota</taxon>
        <taxon>Glomeromycotina</taxon>
        <taxon>Glomeromycetes</taxon>
        <taxon>Paraglomerales</taxon>
        <taxon>Paraglomeraceae</taxon>
        <taxon>Paraglomus</taxon>
    </lineage>
</organism>
<evidence type="ECO:0000313" key="2">
    <source>
        <dbReference type="Proteomes" id="UP000789572"/>
    </source>
</evidence>
<keyword evidence="2" id="KW-1185">Reference proteome</keyword>